<feature type="region of interest" description="Disordered" evidence="8">
    <location>
        <begin position="1"/>
        <end position="27"/>
    </location>
</feature>
<comment type="similarity">
    <text evidence="1">Belongs to the ABC transporter superfamily.</text>
</comment>
<keyword evidence="7" id="KW-0472">Membrane</keyword>
<dbReference type="InterPro" id="IPR017871">
    <property type="entry name" value="ABC_transporter-like_CS"/>
</dbReference>
<evidence type="ECO:0000256" key="1">
    <source>
        <dbReference type="ARBA" id="ARBA00005417"/>
    </source>
</evidence>
<keyword evidence="5" id="KW-0547">Nucleotide-binding</keyword>
<accession>A0A549SUZ0</accession>
<evidence type="ECO:0000256" key="5">
    <source>
        <dbReference type="ARBA" id="ARBA00022741"/>
    </source>
</evidence>
<feature type="domain" description="ABC transporter" evidence="9">
    <location>
        <begin position="305"/>
        <end position="548"/>
    </location>
</feature>
<feature type="domain" description="ABC transporter" evidence="9">
    <location>
        <begin position="57"/>
        <end position="295"/>
    </location>
</feature>
<evidence type="ECO:0000256" key="7">
    <source>
        <dbReference type="ARBA" id="ARBA00023136"/>
    </source>
</evidence>
<evidence type="ECO:0000256" key="3">
    <source>
        <dbReference type="ARBA" id="ARBA00022597"/>
    </source>
</evidence>
<dbReference type="AlphaFoldDB" id="A0A549SUZ0"/>
<dbReference type="PROSITE" id="PS50893">
    <property type="entry name" value="ABC_TRANSPORTER_2"/>
    <property type="match status" value="2"/>
</dbReference>
<dbReference type="InterPro" id="IPR003439">
    <property type="entry name" value="ABC_transporter-like_ATP-bd"/>
</dbReference>
<comment type="caution">
    <text evidence="10">The sequence shown here is derived from an EMBL/GenBank/DDBJ whole genome shotgun (WGS) entry which is preliminary data.</text>
</comment>
<evidence type="ECO:0000256" key="2">
    <source>
        <dbReference type="ARBA" id="ARBA00022448"/>
    </source>
</evidence>
<dbReference type="PANTHER" id="PTHR43790:SF9">
    <property type="entry name" value="GALACTOFURANOSE TRANSPORTER ATP-BINDING PROTEIN YTFR"/>
    <property type="match status" value="1"/>
</dbReference>
<sequence length="555" mass="60052">MSRKSRKSLASAEPWNRSSRATVPPLAEPARGGGLNICCFEGYDAMPEARQEKEPVLRLENIVKRFGGAEALSKANLTVRRGSVHGLVGQNGAGKSTLIKLLAGLHQADEGRIEIDGVAQDRLTPHLAEALGIHFIHQDRLLVPSFTVGEALFLGHEPRIAGTPFLDRRAMRRQAEETLRRYFDLSLPSDALIAELSAAEKQIVQITRALIANPKVLVFDEPTAALVRREAELLFRLIRRLSAEGITILYISHYLGEIVDLCDTVTVLRNGRDVATLTVSETSAAEIGALMVNREIAELYPKPTVSAGEVLLEARNLTLAGSYRDISFTLRRGEVLGMTGLVGSGAKEVVRTLFGLETATGGSIAVKGDVVVPANPVGAASRGLALVPEDRRRDGVALSLSVLENTTLASLKRFSRGLINRRAERHGADDLVRRLQIKTDGIDALVGTLSGGNQQKVAIAKWLSRQSEIYLLDEPTVGVDIGAKVEIYHLIGELAERGAGIIVLSSDIEELRGITDRLLVFFRGRIARTVATAEVSSEQILADVTGAHESLRHVG</sequence>
<dbReference type="GO" id="GO:0016887">
    <property type="term" value="F:ATP hydrolysis activity"/>
    <property type="evidence" value="ECO:0007669"/>
    <property type="project" value="InterPro"/>
</dbReference>
<evidence type="ECO:0000256" key="4">
    <source>
        <dbReference type="ARBA" id="ARBA00022737"/>
    </source>
</evidence>
<reference evidence="10 11" key="1">
    <citation type="submission" date="2019-07" db="EMBL/GenBank/DDBJ databases">
        <title>Ln-dependent methylotrophs.</title>
        <authorList>
            <person name="Tani A."/>
        </authorList>
    </citation>
    <scope>NUCLEOTIDE SEQUENCE [LARGE SCALE GENOMIC DNA]</scope>
    <source>
        <strain evidence="10 11">SM12</strain>
    </source>
</reference>
<dbReference type="CDD" id="cd03216">
    <property type="entry name" value="ABC_Carb_Monos_I"/>
    <property type="match status" value="1"/>
</dbReference>
<name>A0A549SUZ0_9HYPH</name>
<dbReference type="Pfam" id="PF00005">
    <property type="entry name" value="ABC_tran"/>
    <property type="match status" value="2"/>
</dbReference>
<evidence type="ECO:0000313" key="10">
    <source>
        <dbReference type="EMBL" id="TRL33441.1"/>
    </source>
</evidence>
<dbReference type="CDD" id="cd03215">
    <property type="entry name" value="ABC_Carb_Monos_II"/>
    <property type="match status" value="1"/>
</dbReference>
<organism evidence="10 11">
    <name type="scientific">Rhizobium straminoryzae</name>
    <dbReference type="NCBI Taxonomy" id="1387186"/>
    <lineage>
        <taxon>Bacteria</taxon>
        <taxon>Pseudomonadati</taxon>
        <taxon>Pseudomonadota</taxon>
        <taxon>Alphaproteobacteria</taxon>
        <taxon>Hyphomicrobiales</taxon>
        <taxon>Rhizobiaceae</taxon>
        <taxon>Rhizobium/Agrobacterium group</taxon>
        <taxon>Rhizobium</taxon>
    </lineage>
</organism>
<evidence type="ECO:0000256" key="6">
    <source>
        <dbReference type="ARBA" id="ARBA00022840"/>
    </source>
</evidence>
<dbReference type="GO" id="GO:0005524">
    <property type="term" value="F:ATP binding"/>
    <property type="evidence" value="ECO:0007669"/>
    <property type="project" value="UniProtKB-KW"/>
</dbReference>
<evidence type="ECO:0000313" key="11">
    <source>
        <dbReference type="Proteomes" id="UP000316801"/>
    </source>
</evidence>
<dbReference type="PANTHER" id="PTHR43790">
    <property type="entry name" value="CARBOHYDRATE TRANSPORT ATP-BINDING PROTEIN MG119-RELATED"/>
    <property type="match status" value="1"/>
</dbReference>
<dbReference type="InterPro" id="IPR003593">
    <property type="entry name" value="AAA+_ATPase"/>
</dbReference>
<dbReference type="EMBL" id="VJMG01000078">
    <property type="protein sequence ID" value="TRL33441.1"/>
    <property type="molecule type" value="Genomic_DNA"/>
</dbReference>
<keyword evidence="3" id="KW-0762">Sugar transport</keyword>
<evidence type="ECO:0000259" key="9">
    <source>
        <dbReference type="PROSITE" id="PS50893"/>
    </source>
</evidence>
<dbReference type="SUPFAM" id="SSF52540">
    <property type="entry name" value="P-loop containing nucleoside triphosphate hydrolases"/>
    <property type="match status" value="2"/>
</dbReference>
<dbReference type="SMART" id="SM00382">
    <property type="entry name" value="AAA"/>
    <property type="match status" value="2"/>
</dbReference>
<dbReference type="PROSITE" id="PS00211">
    <property type="entry name" value="ABC_TRANSPORTER_1"/>
    <property type="match status" value="1"/>
</dbReference>
<proteinExistence type="inferred from homology"/>
<dbReference type="Proteomes" id="UP000316801">
    <property type="component" value="Unassembled WGS sequence"/>
</dbReference>
<protein>
    <submittedName>
        <fullName evidence="10">Sugar ABC transporter ATP-binding protein</fullName>
    </submittedName>
</protein>
<dbReference type="Gene3D" id="3.40.50.300">
    <property type="entry name" value="P-loop containing nucleotide triphosphate hydrolases"/>
    <property type="match status" value="2"/>
</dbReference>
<keyword evidence="2" id="KW-0813">Transport</keyword>
<keyword evidence="6 10" id="KW-0067">ATP-binding</keyword>
<dbReference type="InterPro" id="IPR027417">
    <property type="entry name" value="P-loop_NTPase"/>
</dbReference>
<evidence type="ECO:0000256" key="8">
    <source>
        <dbReference type="SAM" id="MobiDB-lite"/>
    </source>
</evidence>
<gene>
    <name evidence="10" type="ORF">FNA46_22640</name>
</gene>
<keyword evidence="4" id="KW-0677">Repeat</keyword>
<keyword evidence="11" id="KW-1185">Reference proteome</keyword>
<dbReference type="InterPro" id="IPR050107">
    <property type="entry name" value="ABC_carbohydrate_import_ATPase"/>
</dbReference>